<dbReference type="InterPro" id="IPR005182">
    <property type="entry name" value="YdbS-like_PH"/>
</dbReference>
<feature type="domain" description="YdbS-like PH" evidence="2">
    <location>
        <begin position="427"/>
        <end position="489"/>
    </location>
</feature>
<gene>
    <name evidence="3" type="ORF">SAMN06273567_11145</name>
</gene>
<keyword evidence="1" id="KW-1133">Transmembrane helix</keyword>
<dbReference type="PIRSF" id="PIRSF026631">
    <property type="entry name" value="UCP026631"/>
    <property type="match status" value="1"/>
</dbReference>
<feature type="domain" description="YdbS-like PH" evidence="2">
    <location>
        <begin position="83"/>
        <end position="164"/>
    </location>
</feature>
<evidence type="ECO:0000256" key="1">
    <source>
        <dbReference type="SAM" id="Phobius"/>
    </source>
</evidence>
<feature type="transmembrane region" description="Helical" evidence="1">
    <location>
        <begin position="371"/>
        <end position="389"/>
    </location>
</feature>
<evidence type="ECO:0000313" key="4">
    <source>
        <dbReference type="Proteomes" id="UP000317484"/>
    </source>
</evidence>
<keyword evidence="1" id="KW-0472">Membrane</keyword>
<feature type="transmembrane region" description="Helical" evidence="1">
    <location>
        <begin position="201"/>
        <end position="227"/>
    </location>
</feature>
<dbReference type="PANTHER" id="PTHR34473">
    <property type="entry name" value="UPF0699 TRANSMEMBRANE PROTEIN YDBS"/>
    <property type="match status" value="1"/>
</dbReference>
<feature type="transmembrane region" description="Helical" evidence="1">
    <location>
        <begin position="61"/>
        <end position="84"/>
    </location>
</feature>
<evidence type="ECO:0000259" key="2">
    <source>
        <dbReference type="Pfam" id="PF03703"/>
    </source>
</evidence>
<dbReference type="Pfam" id="PF03703">
    <property type="entry name" value="bPH_2"/>
    <property type="match status" value="2"/>
</dbReference>
<accession>A0A521FMD1</accession>
<keyword evidence="4" id="KW-1185">Reference proteome</keyword>
<name>A0A521FMD1_9ACTN</name>
<keyword evidence="1" id="KW-0812">Transmembrane</keyword>
<protein>
    <submittedName>
        <fullName evidence="3">Putative membrane protein</fullName>
    </submittedName>
</protein>
<sequence>MTEGGVTEGEATDLGQAAPEVTAPRRTSPLIVLVHTVTFRQARQVVPAAIPVVAAVGVDGVGVVVALVAAVTALSLLFAALSWWRSTYLDTASSVVLTRGLLARSVRTVPNDRIRGVEVEAPALHRLFGLVRVRIDAAAGTLTGGDEEVVVDGVPRAEGDRLRTSVLTHRRTAVTPAGTDPSAPLPEEPAEEELARFDRRWLLYAPLVASYLAVPLAAVGALSRLLQELPRDLRPDVDGPDLTDVRVLVASAVVVLVLLALGAVAGAAVVNWGFRLVRRGGSLVAVRGLLTRRHTELEVDRVRGGALVEGLGMRLVRAARVNALVTGLGAANRRGQLFPLGPRAEAERLLGVLVDDPGPLTPHPPAARRRALVRAVGSGLLVTAAGTVLTLTTGFWGVLAAGMVLTVLGVPLGRGRYAALGHATGPRSFSVRSGLLVREQAVLQRRAVVGWQVRQTLFQRRAGLATVVACVGAGSGGYAAVDIAAADVAAFTEAASGRWATAAPTDSPG</sequence>
<dbReference type="PANTHER" id="PTHR34473:SF2">
    <property type="entry name" value="UPF0699 TRANSMEMBRANE PROTEIN YDBT"/>
    <property type="match status" value="1"/>
</dbReference>
<dbReference type="EMBL" id="FXTJ01000011">
    <property type="protein sequence ID" value="SMO97332.1"/>
    <property type="molecule type" value="Genomic_DNA"/>
</dbReference>
<proteinExistence type="predicted"/>
<evidence type="ECO:0000313" key="3">
    <source>
        <dbReference type="EMBL" id="SMO97332.1"/>
    </source>
</evidence>
<organism evidence="3 4">
    <name type="scientific">Geodermatophilus aquaeductus</name>
    <dbReference type="NCBI Taxonomy" id="1564161"/>
    <lineage>
        <taxon>Bacteria</taxon>
        <taxon>Bacillati</taxon>
        <taxon>Actinomycetota</taxon>
        <taxon>Actinomycetes</taxon>
        <taxon>Geodermatophilales</taxon>
        <taxon>Geodermatophilaceae</taxon>
        <taxon>Geodermatophilus</taxon>
    </lineage>
</organism>
<reference evidence="3 4" key="1">
    <citation type="submission" date="2017-05" db="EMBL/GenBank/DDBJ databases">
        <authorList>
            <person name="Varghese N."/>
            <person name="Submissions S."/>
        </authorList>
    </citation>
    <scope>NUCLEOTIDE SEQUENCE [LARGE SCALE GENOMIC DNA]</scope>
    <source>
        <strain evidence="3 4">DSM 46834</strain>
    </source>
</reference>
<dbReference type="InterPro" id="IPR014529">
    <property type="entry name" value="UCP026631"/>
</dbReference>
<feature type="transmembrane region" description="Helical" evidence="1">
    <location>
        <begin position="247"/>
        <end position="270"/>
    </location>
</feature>
<dbReference type="AlphaFoldDB" id="A0A521FMD1"/>
<dbReference type="Proteomes" id="UP000317484">
    <property type="component" value="Unassembled WGS sequence"/>
</dbReference>